<dbReference type="AlphaFoldDB" id="A0A0B7BKD0"/>
<reference evidence="1" key="1">
    <citation type="submission" date="2014-12" db="EMBL/GenBank/DDBJ databases">
        <title>Insight into the proteome of Arion vulgaris.</title>
        <authorList>
            <person name="Aradska J."/>
            <person name="Bulat T."/>
            <person name="Smidak R."/>
            <person name="Sarate P."/>
            <person name="Gangsoo J."/>
            <person name="Sialana F."/>
            <person name="Bilban M."/>
            <person name="Lubec G."/>
        </authorList>
    </citation>
    <scope>NUCLEOTIDE SEQUENCE</scope>
    <source>
        <tissue evidence="1">Skin</tissue>
    </source>
</reference>
<protein>
    <submittedName>
        <fullName evidence="1">Uncharacterized protein</fullName>
    </submittedName>
</protein>
<accession>A0A0B7BKD0</accession>
<evidence type="ECO:0000313" key="1">
    <source>
        <dbReference type="EMBL" id="CEK92585.1"/>
    </source>
</evidence>
<dbReference type="EMBL" id="HACG01045720">
    <property type="protein sequence ID" value="CEK92585.1"/>
    <property type="molecule type" value="Transcribed_RNA"/>
</dbReference>
<organism evidence="1">
    <name type="scientific">Arion vulgaris</name>
    <dbReference type="NCBI Taxonomy" id="1028688"/>
    <lineage>
        <taxon>Eukaryota</taxon>
        <taxon>Metazoa</taxon>
        <taxon>Spiralia</taxon>
        <taxon>Lophotrochozoa</taxon>
        <taxon>Mollusca</taxon>
        <taxon>Gastropoda</taxon>
        <taxon>Heterobranchia</taxon>
        <taxon>Euthyneura</taxon>
        <taxon>Panpulmonata</taxon>
        <taxon>Eupulmonata</taxon>
        <taxon>Stylommatophora</taxon>
        <taxon>Helicina</taxon>
        <taxon>Arionoidea</taxon>
        <taxon>Arionidae</taxon>
        <taxon>Arion</taxon>
    </lineage>
</organism>
<proteinExistence type="predicted"/>
<gene>
    <name evidence="1" type="primary">ORF189000</name>
</gene>
<sequence length="84" mass="9438">MTKMLIICGWVEAQLMREQDMGGRMKRGFCAKNRKVVVCLGGCLRLRYLYSKTKDQSTFILTTNGKLGLPPNTSVLHPCDKSIS</sequence>
<name>A0A0B7BKD0_9EUPU</name>